<proteinExistence type="inferred from homology"/>
<evidence type="ECO:0000313" key="17">
    <source>
        <dbReference type="Proteomes" id="UP001361239"/>
    </source>
</evidence>
<evidence type="ECO:0000256" key="8">
    <source>
        <dbReference type="ARBA" id="ARBA00023077"/>
    </source>
</evidence>
<dbReference type="InterPro" id="IPR037066">
    <property type="entry name" value="Plug_dom_sf"/>
</dbReference>
<keyword evidence="10 11" id="KW-0998">Cell outer membrane</keyword>
<comment type="subcellular location">
    <subcellularLocation>
        <location evidence="1 11">Cell outer membrane</location>
        <topology evidence="1 11">Multi-pass membrane protein</topology>
    </subcellularLocation>
</comment>
<evidence type="ECO:0000256" key="4">
    <source>
        <dbReference type="ARBA" id="ARBA00022496"/>
    </source>
</evidence>
<feature type="domain" description="TonB-dependent receptor plug" evidence="15">
    <location>
        <begin position="49"/>
        <end position="162"/>
    </location>
</feature>
<keyword evidence="17" id="KW-1185">Reference proteome</keyword>
<keyword evidence="4" id="KW-0410">Iron transport</keyword>
<dbReference type="Proteomes" id="UP001361239">
    <property type="component" value="Unassembled WGS sequence"/>
</dbReference>
<dbReference type="InterPro" id="IPR039426">
    <property type="entry name" value="TonB-dep_rcpt-like"/>
</dbReference>
<dbReference type="SUPFAM" id="SSF56935">
    <property type="entry name" value="Porins"/>
    <property type="match status" value="1"/>
</dbReference>
<dbReference type="PANTHER" id="PTHR32552:SF81">
    <property type="entry name" value="TONB-DEPENDENT OUTER MEMBRANE RECEPTOR"/>
    <property type="match status" value="1"/>
</dbReference>
<gene>
    <name evidence="16" type="ORF">WG901_06670</name>
</gene>
<feature type="domain" description="TonB-dependent receptor-like beta-barrel" evidence="14">
    <location>
        <begin position="303"/>
        <end position="805"/>
    </location>
</feature>
<evidence type="ECO:0000259" key="14">
    <source>
        <dbReference type="Pfam" id="PF00593"/>
    </source>
</evidence>
<feature type="signal peptide" evidence="13">
    <location>
        <begin position="1"/>
        <end position="25"/>
    </location>
</feature>
<reference evidence="16 17" key="1">
    <citation type="submission" date="2024-03" db="EMBL/GenBank/DDBJ databases">
        <authorList>
            <person name="Jo J.-H."/>
        </authorList>
    </citation>
    <scope>NUCLEOTIDE SEQUENCE [LARGE SCALE GENOMIC DNA]</scope>
    <source>
        <strain evidence="16 17">PS1R-30</strain>
    </source>
</reference>
<evidence type="ECO:0000256" key="6">
    <source>
        <dbReference type="ARBA" id="ARBA00023004"/>
    </source>
</evidence>
<evidence type="ECO:0000256" key="12">
    <source>
        <dbReference type="RuleBase" id="RU003357"/>
    </source>
</evidence>
<dbReference type="Gene3D" id="2.170.130.10">
    <property type="entry name" value="TonB-dependent receptor, plug domain"/>
    <property type="match status" value="1"/>
</dbReference>
<comment type="caution">
    <text evidence="16">The sequence shown here is derived from an EMBL/GenBank/DDBJ whole genome shotgun (WGS) entry which is preliminary data.</text>
</comment>
<dbReference type="RefSeq" id="WP_339586226.1">
    <property type="nucleotide sequence ID" value="NZ_JBBHJZ010000001.1"/>
</dbReference>
<evidence type="ECO:0000256" key="5">
    <source>
        <dbReference type="ARBA" id="ARBA00022692"/>
    </source>
</evidence>
<keyword evidence="2 11" id="KW-0813">Transport</keyword>
<keyword evidence="13" id="KW-0732">Signal</keyword>
<evidence type="ECO:0000313" key="16">
    <source>
        <dbReference type="EMBL" id="MEJ5976310.1"/>
    </source>
</evidence>
<sequence length="859" mass="92231">MNTKTKAALLAATTFCAFNSAAVQAQTSETDTSSSNDIIVTAQRVEQRLQDVPISITVVDQAKLMNNNISNLKDVASLTPGFAVNSRYGADNTTFTIRGFYQEQRSFATVGVFFADVVAPRGSGATFGGDGAGPGALFDLQNVQVLKGPQGTLFGRNVTGGAVLLVPQKPTDNLEGYIEGSAGNYDMWRTQGVINIPLSDTFRVRAGVDHMDRKGYLRNAGNLGDGDFEGRGLGDVNYWAARLSMIGDLAPNLENYTVFSYTHSQSNGVIPKIIAAFPGTSNQAFFGNESAAQIAREAPLGFWSVSNRAPDSHSISEQWQAINTLTWTASDSLTVKNILSYGEFRGRTNLDLFGNYALLPGVTYGTETGQQVRGFAFTHDNPNTKRTNAQSSLVAELQFQGRPGDGTFTWQAGGYAEINDPLGFSGVSTASFTGCTDIGNFVCLPSSAVGGPAFPAGTGLGTISGGTGSFSYQKTKFRDYALYAQASYKLTDRLTLTGGLRYTWDQMRTYLINQTAVYQTNPANTRFGCTNLTAPGFVSPVSAANQATSPYTLANHLNFCGQNLKKDTKAPTWLIQADFKPVDDVMIYGKWSRGYRQGGLAIFGPDPIQPYDKETVDSFEAGAKTSWRGAVPGSFNVSGYYNTLRNQQLQLGVACNPARPGFTVICSGNATIINAGKSRIWGFEADLNVSPFEGLRLDLAYGYINAKLLKVTIPVVPAPYNDITPPLAQGCTGEQCNTIANSGPPHQVVASGNYTLPFDQSFGKFTVGATFVYQSRRRIVADGIAGSGRGIAPSSSVLNLNATWANVASMPIDLSVFMTNVTNEHVIQQINDNSARGFVSAIVGEPRMWGARIKYRFGN</sequence>
<dbReference type="Gene3D" id="2.40.170.20">
    <property type="entry name" value="TonB-dependent receptor, beta-barrel domain"/>
    <property type="match status" value="1"/>
</dbReference>
<keyword evidence="16" id="KW-0675">Receptor</keyword>
<dbReference type="EMBL" id="JBBHJZ010000001">
    <property type="protein sequence ID" value="MEJ5976310.1"/>
    <property type="molecule type" value="Genomic_DNA"/>
</dbReference>
<dbReference type="Pfam" id="PF00593">
    <property type="entry name" value="TonB_dep_Rec_b-barrel"/>
    <property type="match status" value="1"/>
</dbReference>
<evidence type="ECO:0000256" key="2">
    <source>
        <dbReference type="ARBA" id="ARBA00022448"/>
    </source>
</evidence>
<dbReference type="InterPro" id="IPR036942">
    <property type="entry name" value="Beta-barrel_TonB_sf"/>
</dbReference>
<feature type="chain" id="PRO_5046787920" evidence="13">
    <location>
        <begin position="26"/>
        <end position="859"/>
    </location>
</feature>
<evidence type="ECO:0000256" key="3">
    <source>
        <dbReference type="ARBA" id="ARBA00022452"/>
    </source>
</evidence>
<dbReference type="InterPro" id="IPR000531">
    <property type="entry name" value="Beta-barrel_TonB"/>
</dbReference>
<keyword evidence="5 11" id="KW-0812">Transmembrane</keyword>
<dbReference type="PROSITE" id="PS52016">
    <property type="entry name" value="TONB_DEPENDENT_REC_3"/>
    <property type="match status" value="1"/>
</dbReference>
<dbReference type="Pfam" id="PF07715">
    <property type="entry name" value="Plug"/>
    <property type="match status" value="1"/>
</dbReference>
<evidence type="ECO:0000256" key="7">
    <source>
        <dbReference type="ARBA" id="ARBA00023065"/>
    </source>
</evidence>
<protein>
    <submittedName>
        <fullName evidence="16">TonB-dependent receptor</fullName>
    </submittedName>
</protein>
<dbReference type="InterPro" id="IPR012910">
    <property type="entry name" value="Plug_dom"/>
</dbReference>
<evidence type="ECO:0000256" key="13">
    <source>
        <dbReference type="SAM" id="SignalP"/>
    </source>
</evidence>
<keyword evidence="8 12" id="KW-0798">TonB box</keyword>
<evidence type="ECO:0000256" key="9">
    <source>
        <dbReference type="ARBA" id="ARBA00023136"/>
    </source>
</evidence>
<evidence type="ECO:0000256" key="11">
    <source>
        <dbReference type="PROSITE-ProRule" id="PRU01360"/>
    </source>
</evidence>
<name>A0ABU8RT87_9SPHN</name>
<evidence type="ECO:0000259" key="15">
    <source>
        <dbReference type="Pfam" id="PF07715"/>
    </source>
</evidence>
<accession>A0ABU8RT87</accession>
<keyword evidence="7" id="KW-0406">Ion transport</keyword>
<comment type="similarity">
    <text evidence="11 12">Belongs to the TonB-dependent receptor family.</text>
</comment>
<dbReference type="PANTHER" id="PTHR32552">
    <property type="entry name" value="FERRICHROME IRON RECEPTOR-RELATED"/>
    <property type="match status" value="1"/>
</dbReference>
<keyword evidence="3 11" id="KW-1134">Transmembrane beta strand</keyword>
<evidence type="ECO:0000256" key="10">
    <source>
        <dbReference type="ARBA" id="ARBA00023237"/>
    </source>
</evidence>
<keyword evidence="6" id="KW-0408">Iron</keyword>
<organism evidence="16 17">
    <name type="scientific">Novosphingobium anseongense</name>
    <dbReference type="NCBI Taxonomy" id="3133436"/>
    <lineage>
        <taxon>Bacteria</taxon>
        <taxon>Pseudomonadati</taxon>
        <taxon>Pseudomonadota</taxon>
        <taxon>Alphaproteobacteria</taxon>
        <taxon>Sphingomonadales</taxon>
        <taxon>Sphingomonadaceae</taxon>
        <taxon>Novosphingobium</taxon>
    </lineage>
</organism>
<keyword evidence="9 11" id="KW-0472">Membrane</keyword>
<evidence type="ECO:0000256" key="1">
    <source>
        <dbReference type="ARBA" id="ARBA00004571"/>
    </source>
</evidence>